<dbReference type="Pfam" id="PF00589">
    <property type="entry name" value="Phage_integrase"/>
    <property type="match status" value="1"/>
</dbReference>
<comment type="caution">
    <text evidence="7">The sequence shown here is derived from an EMBL/GenBank/DDBJ whole genome shotgun (WGS) entry which is preliminary data.</text>
</comment>
<dbReference type="Gene3D" id="1.10.443.10">
    <property type="entry name" value="Intergrase catalytic core"/>
    <property type="match status" value="1"/>
</dbReference>
<dbReference type="InterPro" id="IPR013762">
    <property type="entry name" value="Integrase-like_cat_sf"/>
</dbReference>
<proteinExistence type="predicted"/>
<sequence>MRLLGDAAARPATLKRFERAMRMVAEALAPETARNVLIGLNDFTRFCAHRGSRVLPATPKTVLAYVRHRATTLSAEVLGRRVAELGRLHRLANCADPTDHPSIALALKGAARQHRRPRRQAAPLTLELRDRIHARLGSGLIDLRDGALLDLSLDLLGRRSEIIGIDVDDIERLPDGSALVRFRRAKVVTADPETIGWISPATVASVDRWIAASGIVGGPLLRSLTRSGVSPNRLSREHVSRAFKRLAHVAGLDPERVSSHSPRVGMAQELTAGNFAPPLIMHAGGWRAPQLPARYAARLIASRGAVAQLHRLRADGAATRPMTEVALPASALEEPQE</sequence>
<reference evidence="7 8" key="1">
    <citation type="submission" date="2021-03" db="EMBL/GenBank/DDBJ databases">
        <title>Genomic Encyclopedia of Type Strains, Phase III (KMG-III): the genomes of soil and plant-associated and newly described type strains.</title>
        <authorList>
            <person name="Whitman W."/>
        </authorList>
    </citation>
    <scope>NUCLEOTIDE SEQUENCE [LARGE SCALE GENOMIC DNA]</scope>
    <source>
        <strain evidence="7 8">IMMIB AFH-6</strain>
    </source>
</reference>
<evidence type="ECO:0000313" key="8">
    <source>
        <dbReference type="Proteomes" id="UP000781958"/>
    </source>
</evidence>
<dbReference type="EMBL" id="JAGINP010000040">
    <property type="protein sequence ID" value="MBP2297085.1"/>
    <property type="molecule type" value="Genomic_DNA"/>
</dbReference>
<evidence type="ECO:0000256" key="1">
    <source>
        <dbReference type="ARBA" id="ARBA00022908"/>
    </source>
</evidence>
<dbReference type="PANTHER" id="PTHR34605:SF4">
    <property type="entry name" value="DNA ADENINE METHYLTRANSFERASE"/>
    <property type="match status" value="1"/>
</dbReference>
<keyword evidence="8" id="KW-1185">Reference proteome</keyword>
<dbReference type="InterPro" id="IPR011010">
    <property type="entry name" value="DNA_brk_join_enz"/>
</dbReference>
<dbReference type="InterPro" id="IPR052925">
    <property type="entry name" value="Phage_Integrase-like_Recomb"/>
</dbReference>
<dbReference type="InterPro" id="IPR010998">
    <property type="entry name" value="Integrase_recombinase_N"/>
</dbReference>
<evidence type="ECO:0000256" key="3">
    <source>
        <dbReference type="ARBA" id="ARBA00023172"/>
    </source>
</evidence>
<dbReference type="Proteomes" id="UP000781958">
    <property type="component" value="Unassembled WGS sequence"/>
</dbReference>
<gene>
    <name evidence="7" type="ORF">J2851_006904</name>
</gene>
<feature type="domain" description="Core-binding (CB)" evidence="6">
    <location>
        <begin position="8"/>
        <end position="93"/>
    </location>
</feature>
<protein>
    <submittedName>
        <fullName evidence="7">Site-specific recombinase XerD</fullName>
    </submittedName>
</protein>
<evidence type="ECO:0000256" key="2">
    <source>
        <dbReference type="ARBA" id="ARBA00023125"/>
    </source>
</evidence>
<evidence type="ECO:0000313" key="7">
    <source>
        <dbReference type="EMBL" id="MBP2297085.1"/>
    </source>
</evidence>
<dbReference type="PANTHER" id="PTHR34605">
    <property type="entry name" value="PHAGE_INTEGRASE DOMAIN-CONTAINING PROTEIN"/>
    <property type="match status" value="1"/>
</dbReference>
<dbReference type="PROSITE" id="PS51900">
    <property type="entry name" value="CB"/>
    <property type="match status" value="1"/>
</dbReference>
<keyword evidence="1" id="KW-0229">DNA integration</keyword>
<dbReference type="SUPFAM" id="SSF47823">
    <property type="entry name" value="lambda integrase-like, N-terminal domain"/>
    <property type="match status" value="1"/>
</dbReference>
<accession>A0ABS4T0B3</accession>
<evidence type="ECO:0000259" key="5">
    <source>
        <dbReference type="PROSITE" id="PS51898"/>
    </source>
</evidence>
<name>A0ABS4T0B3_9PROT</name>
<dbReference type="InterPro" id="IPR044068">
    <property type="entry name" value="CB"/>
</dbReference>
<organism evidence="7 8">
    <name type="scientific">Azospirillum rugosum</name>
    <dbReference type="NCBI Taxonomy" id="416170"/>
    <lineage>
        <taxon>Bacteria</taxon>
        <taxon>Pseudomonadati</taxon>
        <taxon>Pseudomonadota</taxon>
        <taxon>Alphaproteobacteria</taxon>
        <taxon>Rhodospirillales</taxon>
        <taxon>Azospirillaceae</taxon>
        <taxon>Azospirillum</taxon>
    </lineage>
</organism>
<dbReference type="InterPro" id="IPR002104">
    <property type="entry name" value="Integrase_catalytic"/>
</dbReference>
<evidence type="ECO:0000259" key="6">
    <source>
        <dbReference type="PROSITE" id="PS51900"/>
    </source>
</evidence>
<dbReference type="PROSITE" id="PS51898">
    <property type="entry name" value="TYR_RECOMBINASE"/>
    <property type="match status" value="1"/>
</dbReference>
<feature type="domain" description="Tyr recombinase" evidence="5">
    <location>
        <begin position="119"/>
        <end position="311"/>
    </location>
</feature>
<dbReference type="SUPFAM" id="SSF56349">
    <property type="entry name" value="DNA breaking-rejoining enzymes"/>
    <property type="match status" value="1"/>
</dbReference>
<dbReference type="Gene3D" id="1.10.150.130">
    <property type="match status" value="1"/>
</dbReference>
<keyword evidence="2 4" id="KW-0238">DNA-binding</keyword>
<evidence type="ECO:0000256" key="4">
    <source>
        <dbReference type="PROSITE-ProRule" id="PRU01248"/>
    </source>
</evidence>
<keyword evidence="3" id="KW-0233">DNA recombination</keyword>
<dbReference type="RefSeq" id="WP_209773313.1">
    <property type="nucleotide sequence ID" value="NZ_JAGINP010000040.1"/>
</dbReference>